<reference evidence="2" key="1">
    <citation type="submission" date="2023-03" db="EMBL/GenBank/DDBJ databases">
        <title>Massive genome expansion in bonnet fungi (Mycena s.s.) driven by repeated elements and novel gene families across ecological guilds.</title>
        <authorList>
            <consortium name="Lawrence Berkeley National Laboratory"/>
            <person name="Harder C.B."/>
            <person name="Miyauchi S."/>
            <person name="Viragh M."/>
            <person name="Kuo A."/>
            <person name="Thoen E."/>
            <person name="Andreopoulos B."/>
            <person name="Lu D."/>
            <person name="Skrede I."/>
            <person name="Drula E."/>
            <person name="Henrissat B."/>
            <person name="Morin E."/>
            <person name="Kohler A."/>
            <person name="Barry K."/>
            <person name="LaButti K."/>
            <person name="Morin E."/>
            <person name="Salamov A."/>
            <person name="Lipzen A."/>
            <person name="Mereny Z."/>
            <person name="Hegedus B."/>
            <person name="Baldrian P."/>
            <person name="Stursova M."/>
            <person name="Weitz H."/>
            <person name="Taylor A."/>
            <person name="Grigoriev I.V."/>
            <person name="Nagy L.G."/>
            <person name="Martin F."/>
            <person name="Kauserud H."/>
        </authorList>
    </citation>
    <scope>NUCLEOTIDE SEQUENCE</scope>
    <source>
        <strain evidence="2">CBHHK200</strain>
    </source>
</reference>
<proteinExistence type="predicted"/>
<organism evidence="2 3">
    <name type="scientific">Mycena alexandri</name>
    <dbReference type="NCBI Taxonomy" id="1745969"/>
    <lineage>
        <taxon>Eukaryota</taxon>
        <taxon>Fungi</taxon>
        <taxon>Dikarya</taxon>
        <taxon>Basidiomycota</taxon>
        <taxon>Agaricomycotina</taxon>
        <taxon>Agaricomycetes</taxon>
        <taxon>Agaricomycetidae</taxon>
        <taxon>Agaricales</taxon>
        <taxon>Marasmiineae</taxon>
        <taxon>Mycenaceae</taxon>
        <taxon>Mycena</taxon>
    </lineage>
</organism>
<evidence type="ECO:0000313" key="3">
    <source>
        <dbReference type="Proteomes" id="UP001218188"/>
    </source>
</evidence>
<dbReference type="Proteomes" id="UP001218188">
    <property type="component" value="Unassembled WGS sequence"/>
</dbReference>
<sequence>MAVQFALSFGSLALMSVQQGSWFDDYRVARAAQNPDDKHLPAAAVFSNQSYFGSADEPGPLAVYNHMALVGFKPSWTIQLQDSHSSSSSSTTTAGFDISILGLGSIGGYGGSSVNNTHYDSATNTLTIGDDSDNAYIIGYVQATYYS</sequence>
<feature type="signal peptide" evidence="1">
    <location>
        <begin position="1"/>
        <end position="20"/>
    </location>
</feature>
<gene>
    <name evidence="2" type="ORF">C8F04DRAFT_1127042</name>
</gene>
<evidence type="ECO:0000256" key="1">
    <source>
        <dbReference type="SAM" id="SignalP"/>
    </source>
</evidence>
<accession>A0AAD6SGY0</accession>
<protein>
    <submittedName>
        <fullName evidence="2">Uncharacterized protein</fullName>
    </submittedName>
</protein>
<keyword evidence="1" id="KW-0732">Signal</keyword>
<feature type="chain" id="PRO_5042262461" evidence="1">
    <location>
        <begin position="21"/>
        <end position="147"/>
    </location>
</feature>
<evidence type="ECO:0000313" key="2">
    <source>
        <dbReference type="EMBL" id="KAJ7025900.1"/>
    </source>
</evidence>
<comment type="caution">
    <text evidence="2">The sequence shown here is derived from an EMBL/GenBank/DDBJ whole genome shotgun (WGS) entry which is preliminary data.</text>
</comment>
<dbReference type="AlphaFoldDB" id="A0AAD6SGY0"/>
<dbReference type="EMBL" id="JARJCM010000147">
    <property type="protein sequence ID" value="KAJ7025900.1"/>
    <property type="molecule type" value="Genomic_DNA"/>
</dbReference>
<name>A0AAD6SGY0_9AGAR</name>
<keyword evidence="3" id="KW-1185">Reference proteome</keyword>